<proteinExistence type="predicted"/>
<evidence type="ECO:0000313" key="1">
    <source>
        <dbReference type="EMBL" id="SNT20361.1"/>
    </source>
</evidence>
<dbReference type="PROSITE" id="PS51257">
    <property type="entry name" value="PROKAR_LIPOPROTEIN"/>
    <property type="match status" value="1"/>
</dbReference>
<accession>A0A239KQD5</accession>
<organism evidence="1 2">
    <name type="scientific">Noviherbaspirillum humi</name>
    <dbReference type="NCBI Taxonomy" id="1688639"/>
    <lineage>
        <taxon>Bacteria</taxon>
        <taxon>Pseudomonadati</taxon>
        <taxon>Pseudomonadota</taxon>
        <taxon>Betaproteobacteria</taxon>
        <taxon>Burkholderiales</taxon>
        <taxon>Oxalobacteraceae</taxon>
        <taxon>Noviherbaspirillum</taxon>
    </lineage>
</organism>
<dbReference type="Proteomes" id="UP000198284">
    <property type="component" value="Unassembled WGS sequence"/>
</dbReference>
<evidence type="ECO:0008006" key="3">
    <source>
        <dbReference type="Google" id="ProtNLM"/>
    </source>
</evidence>
<protein>
    <recommendedName>
        <fullName evidence="3">Lipoprotein</fullName>
    </recommendedName>
</protein>
<gene>
    <name evidence="1" type="ORF">SAMN06265795_1176</name>
</gene>
<name>A0A239KQD5_9BURK</name>
<reference evidence="1 2" key="1">
    <citation type="submission" date="2017-06" db="EMBL/GenBank/DDBJ databases">
        <authorList>
            <person name="Kim H.J."/>
            <person name="Triplett B.A."/>
        </authorList>
    </citation>
    <scope>NUCLEOTIDE SEQUENCE [LARGE SCALE GENOMIC DNA]</scope>
    <source>
        <strain evidence="1 2">U15</strain>
    </source>
</reference>
<evidence type="ECO:0000313" key="2">
    <source>
        <dbReference type="Proteomes" id="UP000198284"/>
    </source>
</evidence>
<dbReference type="AlphaFoldDB" id="A0A239KQD5"/>
<keyword evidence="2" id="KW-1185">Reference proteome</keyword>
<dbReference type="EMBL" id="FZOT01000017">
    <property type="protein sequence ID" value="SNT20361.1"/>
    <property type="molecule type" value="Genomic_DNA"/>
</dbReference>
<sequence length="70" mass="6644">MRSMAALIMAITLGGCASTVDHPGLNQTRAMTDANGTPISPGLSGLGPVGVGIGIGSWGGGGGVGFGLGF</sequence>